<dbReference type="EMBL" id="CAJNOT010006466">
    <property type="protein sequence ID" value="CAF1490108.1"/>
    <property type="molecule type" value="Genomic_DNA"/>
</dbReference>
<evidence type="ECO:0000256" key="1">
    <source>
        <dbReference type="SAM" id="MobiDB-lite"/>
    </source>
</evidence>
<comment type="caution">
    <text evidence="2">The sequence shown here is derived from an EMBL/GenBank/DDBJ whole genome shotgun (WGS) entry which is preliminary data.</text>
</comment>
<evidence type="ECO:0000313" key="2">
    <source>
        <dbReference type="EMBL" id="CAF1490108.1"/>
    </source>
</evidence>
<feature type="region of interest" description="Disordered" evidence="1">
    <location>
        <begin position="267"/>
        <end position="296"/>
    </location>
</feature>
<gene>
    <name evidence="2" type="ORF">ZHD862_LOCUS36962</name>
</gene>
<proteinExistence type="predicted"/>
<name>A0A815SI64_9BILA</name>
<dbReference type="AlphaFoldDB" id="A0A815SI64"/>
<sequence>NIIVQGYRLKYSRPGSGRPVKRKLDERAQRDRYKQMMITAYNDEMSFDFQTKANQVRDISQIDVHTQLKLWKETLHFRRHSIRNRSTVDILKDFPGYSSSLLVFEEIKLLMEIDLAAAVRRQVPALLNKMLPTPAFITDSPPLRLMKILCREFGETILHIFCDNEPPTPYPTLVCINDVIHVYVDFNSILSINSPDDAIALLIAMYTIFELTFDKKSRTIRLLYAALHAETRYLTNSVRILIKEKNIDIYVEEKHLQKQHQIIPNSASIDSTTLTDESERQSQFAKNSPSDSSVQGNSLVLSQLLETKSSNDNHNSISNAPVDTIE</sequence>
<organism evidence="2 3">
    <name type="scientific">Rotaria sordida</name>
    <dbReference type="NCBI Taxonomy" id="392033"/>
    <lineage>
        <taxon>Eukaryota</taxon>
        <taxon>Metazoa</taxon>
        <taxon>Spiralia</taxon>
        <taxon>Gnathifera</taxon>
        <taxon>Rotifera</taxon>
        <taxon>Eurotatoria</taxon>
        <taxon>Bdelloidea</taxon>
        <taxon>Philodinida</taxon>
        <taxon>Philodinidae</taxon>
        <taxon>Rotaria</taxon>
    </lineage>
</organism>
<protein>
    <submittedName>
        <fullName evidence="2">Uncharacterized protein</fullName>
    </submittedName>
</protein>
<accession>A0A815SI64</accession>
<feature type="non-terminal residue" evidence="2">
    <location>
        <position position="1"/>
    </location>
</feature>
<reference evidence="2" key="1">
    <citation type="submission" date="2021-02" db="EMBL/GenBank/DDBJ databases">
        <authorList>
            <person name="Nowell W R."/>
        </authorList>
    </citation>
    <scope>NUCLEOTIDE SEQUENCE</scope>
</reference>
<dbReference type="Proteomes" id="UP000663864">
    <property type="component" value="Unassembled WGS sequence"/>
</dbReference>
<evidence type="ECO:0000313" key="3">
    <source>
        <dbReference type="Proteomes" id="UP000663864"/>
    </source>
</evidence>